<proteinExistence type="inferred from homology"/>
<keyword evidence="1 2" id="KW-0413">Isomerase</keyword>
<evidence type="ECO:0000313" key="6">
    <source>
        <dbReference type="Proteomes" id="UP000593892"/>
    </source>
</evidence>
<evidence type="ECO:0000256" key="1">
    <source>
        <dbReference type="ARBA" id="ARBA00023235"/>
    </source>
</evidence>
<organism evidence="5 6">
    <name type="scientific">Paludibaculum fermentans</name>
    <dbReference type="NCBI Taxonomy" id="1473598"/>
    <lineage>
        <taxon>Bacteria</taxon>
        <taxon>Pseudomonadati</taxon>
        <taxon>Acidobacteriota</taxon>
        <taxon>Terriglobia</taxon>
        <taxon>Bryobacterales</taxon>
        <taxon>Bryobacteraceae</taxon>
        <taxon>Paludibaculum</taxon>
    </lineage>
</organism>
<feature type="domain" description="Xylose isomerase-like TIM barrel" evidence="4">
    <location>
        <begin position="73"/>
        <end position="268"/>
    </location>
</feature>
<dbReference type="PANTHER" id="PTHR43489:SF3">
    <property type="entry name" value="XYLOSE ISOMERASE DOMAIN PROTEIN TIM BARREL"/>
    <property type="match status" value="1"/>
</dbReference>
<gene>
    <name evidence="5" type="ORF">IRI77_16985</name>
</gene>
<dbReference type="InterPro" id="IPR036237">
    <property type="entry name" value="Xyl_isomerase-like_sf"/>
</dbReference>
<reference evidence="5 6" key="1">
    <citation type="submission" date="2020-10" db="EMBL/GenBank/DDBJ databases">
        <title>Complete genome sequence of Paludibaculum fermentans P105T, a facultatively anaerobic acidobacterium capable of dissimilatory Fe(III) reduction.</title>
        <authorList>
            <person name="Dedysh S.N."/>
            <person name="Beletsky A.V."/>
            <person name="Kulichevskaya I.S."/>
            <person name="Mardanov A.V."/>
            <person name="Ravin N.V."/>
        </authorList>
    </citation>
    <scope>NUCLEOTIDE SEQUENCE [LARGE SCALE GENOMIC DNA]</scope>
    <source>
        <strain evidence="5 6">P105</strain>
    </source>
</reference>
<dbReference type="RefSeq" id="WP_194453227.1">
    <property type="nucleotide sequence ID" value="NZ_CP063849.1"/>
</dbReference>
<evidence type="ECO:0000256" key="3">
    <source>
        <dbReference type="PIRSR" id="PIRSR006241-50"/>
    </source>
</evidence>
<dbReference type="GO" id="GO:0016853">
    <property type="term" value="F:isomerase activity"/>
    <property type="evidence" value="ECO:0007669"/>
    <property type="project" value="UniProtKB-KW"/>
</dbReference>
<dbReference type="Pfam" id="PF01261">
    <property type="entry name" value="AP_endonuc_2"/>
    <property type="match status" value="1"/>
</dbReference>
<protein>
    <submittedName>
        <fullName evidence="5">TIM barrel protein</fullName>
    </submittedName>
</protein>
<dbReference type="InterPro" id="IPR026040">
    <property type="entry name" value="HyI-like"/>
</dbReference>
<comment type="similarity">
    <text evidence="2">Belongs to the hyi family.</text>
</comment>
<evidence type="ECO:0000259" key="4">
    <source>
        <dbReference type="Pfam" id="PF01261"/>
    </source>
</evidence>
<dbReference type="Gene3D" id="3.20.20.150">
    <property type="entry name" value="Divalent-metal-dependent TIM barrel enzymes"/>
    <property type="match status" value="1"/>
</dbReference>
<evidence type="ECO:0000313" key="5">
    <source>
        <dbReference type="EMBL" id="QOY91573.1"/>
    </source>
</evidence>
<accession>A0A7S7NXG2</accession>
<feature type="active site" description="Proton donor/acceptor" evidence="3">
    <location>
        <position position="260"/>
    </location>
</feature>
<dbReference type="PANTHER" id="PTHR43489">
    <property type="entry name" value="ISOMERASE"/>
    <property type="match status" value="1"/>
</dbReference>
<keyword evidence="6" id="KW-1185">Reference proteome</keyword>
<feature type="active site" description="Proton donor/acceptor" evidence="3">
    <location>
        <position position="161"/>
    </location>
</feature>
<dbReference type="KEGG" id="pfer:IRI77_16985"/>
<name>A0A7S7NXG2_PALFE</name>
<dbReference type="InterPro" id="IPR013022">
    <property type="entry name" value="Xyl_isomerase-like_TIM-brl"/>
</dbReference>
<dbReference type="PIRSF" id="PIRSF006241">
    <property type="entry name" value="HyI"/>
    <property type="match status" value="1"/>
</dbReference>
<dbReference type="SUPFAM" id="SSF51658">
    <property type="entry name" value="Xylose isomerase-like"/>
    <property type="match status" value="1"/>
</dbReference>
<dbReference type="AlphaFoldDB" id="A0A7S7NXG2"/>
<dbReference type="Proteomes" id="UP000593892">
    <property type="component" value="Chromosome"/>
</dbReference>
<dbReference type="EMBL" id="CP063849">
    <property type="protein sequence ID" value="QOY91573.1"/>
    <property type="molecule type" value="Genomic_DNA"/>
</dbReference>
<evidence type="ECO:0000256" key="2">
    <source>
        <dbReference type="PIRNR" id="PIRNR006241"/>
    </source>
</evidence>
<dbReference type="InterPro" id="IPR050417">
    <property type="entry name" value="Sugar_Epim/Isomerase"/>
</dbReference>
<sequence>MTRKDFLVSAAAMPAVLSAQSTEQKVQRKNRIKQGVCGGVFGRNMPFEERAKQAARLGAHCYDLTQPEQWPILKKYGLVPNMTAGGGKLTDACNDKTLHDAIRAQFKENLPRAKKEGIPNVITFSGNRRGKSDEEGMDNCLLVLKDVIKLAEDNEVTICMELLNSKVDHKDYQCDHAKWGVELCKRVGSPRFKLLYDIYHMQIMEGDIIRTIRDNIQYFGHFHTAGNPGRHQFDDTQEMNYKGIAQAIVDTGYTGYMSHEYSPSQGKDPIATLDEMMRICDV</sequence>